<evidence type="ECO:0000259" key="1">
    <source>
        <dbReference type="Pfam" id="PF24722"/>
    </source>
</evidence>
<evidence type="ECO:0000313" key="2">
    <source>
        <dbReference type="EMBL" id="OWK42299.1"/>
    </source>
</evidence>
<dbReference type="Pfam" id="PF24722">
    <property type="entry name" value="DUF7674"/>
    <property type="match status" value="1"/>
</dbReference>
<gene>
    <name evidence="2" type="ORF">FRUB_04377</name>
</gene>
<reference evidence="3" key="1">
    <citation type="submission" date="2017-06" db="EMBL/GenBank/DDBJ databases">
        <title>Genome analysis of Fimbriiglobus ruber SP5, the first member of the order Planctomycetales with confirmed chitinolytic capability.</title>
        <authorList>
            <person name="Ravin N.V."/>
            <person name="Rakitin A.L."/>
            <person name="Ivanova A.A."/>
            <person name="Beletsky A.V."/>
            <person name="Kulichevskaya I.S."/>
            <person name="Mardanov A.V."/>
            <person name="Dedysh S.N."/>
        </authorList>
    </citation>
    <scope>NUCLEOTIDE SEQUENCE [LARGE SCALE GENOMIC DNA]</scope>
    <source>
        <strain evidence="3">SP5</strain>
    </source>
</reference>
<organism evidence="2 3">
    <name type="scientific">Fimbriiglobus ruber</name>
    <dbReference type="NCBI Taxonomy" id="1908690"/>
    <lineage>
        <taxon>Bacteria</taxon>
        <taxon>Pseudomonadati</taxon>
        <taxon>Planctomycetota</taxon>
        <taxon>Planctomycetia</taxon>
        <taxon>Gemmatales</taxon>
        <taxon>Gemmataceae</taxon>
        <taxon>Fimbriiglobus</taxon>
    </lineage>
</organism>
<dbReference type="EMBL" id="NIDE01000005">
    <property type="protein sequence ID" value="OWK42299.1"/>
    <property type="molecule type" value="Genomic_DNA"/>
</dbReference>
<dbReference type="InterPro" id="IPR056091">
    <property type="entry name" value="DUF7674"/>
</dbReference>
<accession>A0A225DYH1</accession>
<dbReference type="RefSeq" id="WP_088255475.1">
    <property type="nucleotide sequence ID" value="NZ_NIDE01000005.1"/>
</dbReference>
<name>A0A225DYH1_9BACT</name>
<comment type="caution">
    <text evidence="2">The sequence shown here is derived from an EMBL/GenBank/DDBJ whole genome shotgun (WGS) entry which is preliminary data.</text>
</comment>
<feature type="domain" description="DUF7674" evidence="1">
    <location>
        <begin position="11"/>
        <end position="85"/>
    </location>
</feature>
<dbReference type="AlphaFoldDB" id="A0A225DYH1"/>
<proteinExistence type="predicted"/>
<dbReference type="Proteomes" id="UP000214646">
    <property type="component" value="Unassembled WGS sequence"/>
</dbReference>
<sequence>MSAGREEFLSRLAANFPDVVAGFGPYSAGLLHCEVGDFRQATERAMDNGRLWEAERHFRLVAELLAVAGPELRNALEISYLEDLALGEFTPRGTEPCGSGCHGN</sequence>
<keyword evidence="3" id="KW-1185">Reference proteome</keyword>
<evidence type="ECO:0000313" key="3">
    <source>
        <dbReference type="Proteomes" id="UP000214646"/>
    </source>
</evidence>
<protein>
    <recommendedName>
        <fullName evidence="1">DUF7674 domain-containing protein</fullName>
    </recommendedName>
</protein>
<dbReference type="OrthoDB" id="798224at2"/>